<dbReference type="Proteomes" id="UP000199310">
    <property type="component" value="Unassembled WGS sequence"/>
</dbReference>
<dbReference type="InterPro" id="IPR004197">
    <property type="entry name" value="Cellulase_Ig-like"/>
</dbReference>
<dbReference type="PANTHER" id="PTHR22298">
    <property type="entry name" value="ENDO-1,4-BETA-GLUCANASE"/>
    <property type="match status" value="1"/>
</dbReference>
<comment type="similarity">
    <text evidence="1">Belongs to the glycosyl hydrolase 9 (cellulase E) family.</text>
</comment>
<evidence type="ECO:0000256" key="1">
    <source>
        <dbReference type="ARBA" id="ARBA00007072"/>
    </source>
</evidence>
<dbReference type="InterPro" id="IPR002509">
    <property type="entry name" value="NODB_dom"/>
</dbReference>
<dbReference type="RefSeq" id="WP_089892572.1">
    <property type="nucleotide sequence ID" value="NZ_FOJG01000001.1"/>
</dbReference>
<dbReference type="InterPro" id="IPR014756">
    <property type="entry name" value="Ig_E-set"/>
</dbReference>
<keyword evidence="8" id="KW-1185">Reference proteome</keyword>
<dbReference type="InterPro" id="IPR013783">
    <property type="entry name" value="Ig-like_fold"/>
</dbReference>
<dbReference type="GO" id="GO:0008810">
    <property type="term" value="F:cellulase activity"/>
    <property type="evidence" value="ECO:0007669"/>
    <property type="project" value="InterPro"/>
</dbReference>
<dbReference type="EMBL" id="FOJG01000001">
    <property type="protein sequence ID" value="SEW26844.1"/>
    <property type="molecule type" value="Genomic_DNA"/>
</dbReference>
<reference evidence="8" key="1">
    <citation type="submission" date="2016-10" db="EMBL/GenBank/DDBJ databases">
        <authorList>
            <person name="Varghese N."/>
            <person name="Submissions S."/>
        </authorList>
    </citation>
    <scope>NUCLEOTIDE SEQUENCE [LARGE SCALE GENOMIC DNA]</scope>
    <source>
        <strain evidence="8">DSM 3695</strain>
    </source>
</reference>
<feature type="domain" description="NodB homology" evidence="6">
    <location>
        <begin position="605"/>
        <end position="817"/>
    </location>
</feature>
<evidence type="ECO:0000256" key="3">
    <source>
        <dbReference type="ARBA" id="ARBA00023277"/>
    </source>
</evidence>
<evidence type="ECO:0000313" key="7">
    <source>
        <dbReference type="EMBL" id="SEW26844.1"/>
    </source>
</evidence>
<dbReference type="InterPro" id="IPR008928">
    <property type="entry name" value="6-hairpin_glycosidase_sf"/>
</dbReference>
<dbReference type="Gene3D" id="3.20.20.370">
    <property type="entry name" value="Glycoside hydrolase/deacetylase"/>
    <property type="match status" value="1"/>
</dbReference>
<dbReference type="SUPFAM" id="SSF81296">
    <property type="entry name" value="E set domains"/>
    <property type="match status" value="1"/>
</dbReference>
<evidence type="ECO:0000256" key="4">
    <source>
        <dbReference type="ARBA" id="ARBA00023295"/>
    </source>
</evidence>
<protein>
    <submittedName>
        <fullName evidence="7">Peptidoglycan/xylan/chitin deacetylase, PgdA/CDA1 family</fullName>
    </submittedName>
</protein>
<dbReference type="PROSITE" id="PS51677">
    <property type="entry name" value="NODB"/>
    <property type="match status" value="1"/>
</dbReference>
<dbReference type="AlphaFoldDB" id="A0A1I0QIK6"/>
<dbReference type="Gene3D" id="1.50.10.10">
    <property type="match status" value="1"/>
</dbReference>
<dbReference type="Pfam" id="PF02927">
    <property type="entry name" value="CelD_N"/>
    <property type="match status" value="1"/>
</dbReference>
<dbReference type="Gene3D" id="2.60.40.10">
    <property type="entry name" value="Immunoglobulins"/>
    <property type="match status" value="1"/>
</dbReference>
<dbReference type="CDD" id="cd02850">
    <property type="entry name" value="E_set_Cellulase_N"/>
    <property type="match status" value="1"/>
</dbReference>
<gene>
    <name evidence="7" type="ORF">SAMN04488122_1494</name>
</gene>
<name>A0A1I0QIK6_9BACT</name>
<dbReference type="InterPro" id="IPR012341">
    <property type="entry name" value="6hp_glycosidase-like_sf"/>
</dbReference>
<dbReference type="InterPro" id="IPR001701">
    <property type="entry name" value="Glyco_hydro_9"/>
</dbReference>
<keyword evidence="5" id="KW-0624">Polysaccharide degradation</keyword>
<keyword evidence="3" id="KW-0119">Carbohydrate metabolism</keyword>
<dbReference type="OrthoDB" id="9808897at2"/>
<keyword evidence="2" id="KW-0378">Hydrolase</keyword>
<evidence type="ECO:0000256" key="5">
    <source>
        <dbReference type="ARBA" id="ARBA00023326"/>
    </source>
</evidence>
<dbReference type="SUPFAM" id="SSF88713">
    <property type="entry name" value="Glycoside hydrolase/deacetylase"/>
    <property type="match status" value="1"/>
</dbReference>
<dbReference type="Pfam" id="PF01522">
    <property type="entry name" value="Polysacc_deac_1"/>
    <property type="match status" value="1"/>
</dbReference>
<keyword evidence="4" id="KW-0326">Glycosidase</keyword>
<dbReference type="CDD" id="cd10917">
    <property type="entry name" value="CE4_NodB_like_6s_7s"/>
    <property type="match status" value="1"/>
</dbReference>
<dbReference type="GO" id="GO:0000272">
    <property type="term" value="P:polysaccharide catabolic process"/>
    <property type="evidence" value="ECO:0007669"/>
    <property type="project" value="UniProtKB-KW"/>
</dbReference>
<dbReference type="Pfam" id="PF00759">
    <property type="entry name" value="Glyco_hydro_9"/>
    <property type="match status" value="1"/>
</dbReference>
<evidence type="ECO:0000259" key="6">
    <source>
        <dbReference type="PROSITE" id="PS51677"/>
    </source>
</evidence>
<sequence>MKITLLVITLLGLYIFGQAEPPAACIRINQLGYLPAGVKAAVWGGKNTTPPQRFQLIAAATGKVVFTGSTGKLFGAYGPFSQTCRLDFSAFTSPGNYYLKTDSIVSPAFRIDDDVYAGTPDFLLRYMRQQRSGFNPVLKDSCHTHDGYTMYGPMPDSTHIDVVGGWHDATDYLQYVTTSANATFHLLAAYRDFQGVFGDEYAANGLSGSNHIKDVLDEAKWGLDWLLKMHPAATIMFNQIADDRDHHGLRLPGEDNFYGKGFERPVYFCTGLPQGLGKYKNKTTGVASTAGKFSSAFALGYTLLQHSDSNYAQLLKTRALSAWQMGIQQPGVCQTASVLSPYIYAEDNWTDDMELAAAALLQVTENEEYRRAAGKYAASEKVTPWLGADTAHHYQWYPFINLGHYELARQSKGAERAELTGYYETGIERVWNKARQNAFYRGIPFIWCSNNLTTSFAIQCYWYRQLSGKNTFAALEQANIDWLFGCNPWGTSMVYGLPASGDAPTDPHAAFSAVGHYRVDGGLVDGPVYTNIYKNLIGIRLSKPDVYADFQSDLAVYHDDVGDYSTNEPTMDGTASLVYLLAAKAQEGAGKRQYDHGGIVRGDSSKKQLTLVFTGDEFADGGPLIRKTLQQLQVKAAFFFTGKFYQQPANRVLLRQLKADGHYLGAHGDQHLLYCDWQNRDSLLVSKQQFLDDLRANYEKMAAAGISATAAPFFLPAYEWYNDSIAAWTAGVGLQLVNFTPGTRSNADYTYPSMGKQYRSSNTIYESILAYEENRPAGLNGFLLLMHIGTDPRRTDKFYQQLPALIGALKKRGYHFTSLNTLLR</sequence>
<evidence type="ECO:0000256" key="2">
    <source>
        <dbReference type="ARBA" id="ARBA00022801"/>
    </source>
</evidence>
<dbReference type="InterPro" id="IPR011330">
    <property type="entry name" value="Glyco_hydro/deAcase_b/a-brl"/>
</dbReference>
<dbReference type="STRING" id="29529.SAMN04488122_1494"/>
<dbReference type="GO" id="GO:0016810">
    <property type="term" value="F:hydrolase activity, acting on carbon-nitrogen (but not peptide) bonds"/>
    <property type="evidence" value="ECO:0007669"/>
    <property type="project" value="InterPro"/>
</dbReference>
<organism evidence="7 8">
    <name type="scientific">Chitinophaga arvensicola</name>
    <dbReference type="NCBI Taxonomy" id="29529"/>
    <lineage>
        <taxon>Bacteria</taxon>
        <taxon>Pseudomonadati</taxon>
        <taxon>Bacteroidota</taxon>
        <taxon>Chitinophagia</taxon>
        <taxon>Chitinophagales</taxon>
        <taxon>Chitinophagaceae</taxon>
        <taxon>Chitinophaga</taxon>
    </lineage>
</organism>
<evidence type="ECO:0000313" key="8">
    <source>
        <dbReference type="Proteomes" id="UP000199310"/>
    </source>
</evidence>
<proteinExistence type="inferred from homology"/>
<accession>A0A1I0QIK6</accession>
<dbReference type="SUPFAM" id="SSF48208">
    <property type="entry name" value="Six-hairpin glycosidases"/>
    <property type="match status" value="1"/>
</dbReference>